<evidence type="ECO:0000313" key="1">
    <source>
        <dbReference type="EMBL" id="MBC8199557.1"/>
    </source>
</evidence>
<evidence type="ECO:0000313" key="2">
    <source>
        <dbReference type="Proteomes" id="UP000603545"/>
    </source>
</evidence>
<sequence length="124" mass="13978">MYTNFEELFSAKRKALGKTLREFCRENGFDAGNISKIERGILTPPQSKEKRLQYASALGIKEGSDDWLEFCDLATISAGKIPTGIVSDKELMAEVPVLFRSIRKEGVEKAKIQELLKALKKELR</sequence>
<proteinExistence type="predicted"/>
<gene>
    <name evidence="1" type="ORF">H8E80_05875</name>
</gene>
<protein>
    <submittedName>
        <fullName evidence="1">Helix-turn-helix transcriptional regulator</fullName>
    </submittedName>
</protein>
<comment type="caution">
    <text evidence="1">The sequence shown here is derived from an EMBL/GenBank/DDBJ whole genome shotgun (WGS) entry which is preliminary data.</text>
</comment>
<dbReference type="SUPFAM" id="SSF47413">
    <property type="entry name" value="lambda repressor-like DNA-binding domains"/>
    <property type="match status" value="1"/>
</dbReference>
<dbReference type="CDD" id="cd00093">
    <property type="entry name" value="HTH_XRE"/>
    <property type="match status" value="1"/>
</dbReference>
<organism evidence="1 2">
    <name type="scientific">Candidatus Desulfaltia bathyphila</name>
    <dbReference type="NCBI Taxonomy" id="2841697"/>
    <lineage>
        <taxon>Bacteria</taxon>
        <taxon>Pseudomonadati</taxon>
        <taxon>Thermodesulfobacteriota</taxon>
        <taxon>Desulfobacteria</taxon>
        <taxon>Desulfobacterales</taxon>
        <taxon>Desulfobacterales incertae sedis</taxon>
        <taxon>Candidatus Desulfaltia</taxon>
    </lineage>
</organism>
<dbReference type="EMBL" id="JACNLL010000056">
    <property type="protein sequence ID" value="MBC8199557.1"/>
    <property type="molecule type" value="Genomic_DNA"/>
</dbReference>
<name>A0A8J6T7F5_9BACT</name>
<accession>A0A8J6T7F5</accession>
<dbReference type="AlphaFoldDB" id="A0A8J6T7F5"/>
<dbReference type="Gene3D" id="1.10.260.40">
    <property type="entry name" value="lambda repressor-like DNA-binding domains"/>
    <property type="match status" value="1"/>
</dbReference>
<dbReference type="InterPro" id="IPR001387">
    <property type="entry name" value="Cro/C1-type_HTH"/>
</dbReference>
<dbReference type="Proteomes" id="UP000603545">
    <property type="component" value="Unassembled WGS sequence"/>
</dbReference>
<reference evidence="1 2" key="1">
    <citation type="submission" date="2020-08" db="EMBL/GenBank/DDBJ databases">
        <title>Bridging the membrane lipid divide: bacteria of the FCB group superphylum have the potential to synthesize archaeal ether lipids.</title>
        <authorList>
            <person name="Villanueva L."/>
            <person name="Von Meijenfeldt F.A.B."/>
            <person name="Westbye A.B."/>
            <person name="Yadav S."/>
            <person name="Hopmans E.C."/>
            <person name="Dutilh B.E."/>
            <person name="Sinninghe Damste J.S."/>
        </authorList>
    </citation>
    <scope>NUCLEOTIDE SEQUENCE [LARGE SCALE GENOMIC DNA]</scope>
    <source>
        <strain evidence="1">NIOZ-UU82</strain>
    </source>
</reference>
<dbReference type="InterPro" id="IPR010982">
    <property type="entry name" value="Lambda_DNA-bd_dom_sf"/>
</dbReference>
<dbReference type="GO" id="GO:0003677">
    <property type="term" value="F:DNA binding"/>
    <property type="evidence" value="ECO:0007669"/>
    <property type="project" value="InterPro"/>
</dbReference>